<protein>
    <recommendedName>
        <fullName evidence="3">NAD(P)-binding protein</fullName>
    </recommendedName>
</protein>
<evidence type="ECO:0000313" key="2">
    <source>
        <dbReference type="Proteomes" id="UP000624244"/>
    </source>
</evidence>
<dbReference type="SUPFAM" id="SSF51735">
    <property type="entry name" value="NAD(P)-binding Rossmann-fold domains"/>
    <property type="match status" value="1"/>
</dbReference>
<name>A0A8H5ZHA1_COCSA</name>
<reference evidence="1" key="1">
    <citation type="submission" date="2019-11" db="EMBL/GenBank/DDBJ databases">
        <title>Bipolaris sorokiniana Genome sequencing.</title>
        <authorList>
            <person name="Wang H."/>
        </authorList>
    </citation>
    <scope>NUCLEOTIDE SEQUENCE</scope>
</reference>
<organism evidence="1 2">
    <name type="scientific">Cochliobolus sativus</name>
    <name type="common">Common root rot and spot blotch fungus</name>
    <name type="synonym">Bipolaris sorokiniana</name>
    <dbReference type="NCBI Taxonomy" id="45130"/>
    <lineage>
        <taxon>Eukaryota</taxon>
        <taxon>Fungi</taxon>
        <taxon>Dikarya</taxon>
        <taxon>Ascomycota</taxon>
        <taxon>Pezizomycotina</taxon>
        <taxon>Dothideomycetes</taxon>
        <taxon>Pleosporomycetidae</taxon>
        <taxon>Pleosporales</taxon>
        <taxon>Pleosporineae</taxon>
        <taxon>Pleosporaceae</taxon>
        <taxon>Bipolaris</taxon>
    </lineage>
</organism>
<proteinExistence type="predicted"/>
<dbReference type="Pfam" id="PF00106">
    <property type="entry name" value="adh_short"/>
    <property type="match status" value="2"/>
</dbReference>
<evidence type="ECO:0008006" key="3">
    <source>
        <dbReference type="Google" id="ProtNLM"/>
    </source>
</evidence>
<dbReference type="Gene3D" id="3.40.50.720">
    <property type="entry name" value="NAD(P)-binding Rossmann-like Domain"/>
    <property type="match status" value="1"/>
</dbReference>
<dbReference type="EMBL" id="WNKQ01000009">
    <property type="protein sequence ID" value="KAF5849282.1"/>
    <property type="molecule type" value="Genomic_DNA"/>
</dbReference>
<accession>A0A8H5ZHA1</accession>
<dbReference type="InterPro" id="IPR052184">
    <property type="entry name" value="SDR_enzymes"/>
</dbReference>
<sequence>MPSWAITGASRGIGSADVGNQVFALIRRQPSAELSKLDSERENLHIIKADVTDAQSLSEAAAKVGELTENKLDVFISNACHPGLDLRFYPTSAFLGKEKELKNEIDAPVRLLSALYRPPRRLFFFFFFFFERYMSVNLIGAISSINCFLPLIRNGELKKIIYITSPTGDAEFTRKCGVTVTIGYTATKAAMNLVMSKYAAELKGEGIKTLALSPGWVDTDGTRDMAPTPEVLEMALQMFQKVNPDLTRLLSPEESVRMQLDVINNLTEEQSGLTLSHHGDHNWI</sequence>
<comment type="caution">
    <text evidence="1">The sequence shown here is derived from an EMBL/GenBank/DDBJ whole genome shotgun (WGS) entry which is preliminary data.</text>
</comment>
<dbReference type="GO" id="GO:0016616">
    <property type="term" value="F:oxidoreductase activity, acting on the CH-OH group of donors, NAD or NADP as acceptor"/>
    <property type="evidence" value="ECO:0007669"/>
    <property type="project" value="TreeGrafter"/>
</dbReference>
<dbReference type="PANTHER" id="PTHR45458:SF3">
    <property type="entry name" value="CHAIN DEHYDROGENASE (ATSC), PUTATIVE-RELATED"/>
    <property type="match status" value="1"/>
</dbReference>
<evidence type="ECO:0000313" key="1">
    <source>
        <dbReference type="EMBL" id="KAF5849282.1"/>
    </source>
</evidence>
<dbReference type="Proteomes" id="UP000624244">
    <property type="component" value="Unassembled WGS sequence"/>
</dbReference>
<dbReference type="PRINTS" id="PR00081">
    <property type="entry name" value="GDHRDH"/>
</dbReference>
<gene>
    <name evidence="1" type="ORF">GGP41_006205</name>
</gene>
<dbReference type="InterPro" id="IPR002347">
    <property type="entry name" value="SDR_fam"/>
</dbReference>
<dbReference type="PANTHER" id="PTHR45458">
    <property type="entry name" value="SHORT-CHAIN DEHYDROGENASE/REDUCTASE SDR"/>
    <property type="match status" value="1"/>
</dbReference>
<dbReference type="InterPro" id="IPR036291">
    <property type="entry name" value="NAD(P)-bd_dom_sf"/>
</dbReference>
<dbReference type="AlphaFoldDB" id="A0A8H5ZHA1"/>